<organism evidence="1 2">
    <name type="scientific">Niastella vici</name>
    <dbReference type="NCBI Taxonomy" id="1703345"/>
    <lineage>
        <taxon>Bacteria</taxon>
        <taxon>Pseudomonadati</taxon>
        <taxon>Bacteroidota</taxon>
        <taxon>Chitinophagia</taxon>
        <taxon>Chitinophagales</taxon>
        <taxon>Chitinophagaceae</taxon>
        <taxon>Niastella</taxon>
    </lineage>
</organism>
<reference evidence="1 2" key="1">
    <citation type="submission" date="2016-03" db="EMBL/GenBank/DDBJ databases">
        <title>Niastella vici sp. nov., isolated from farmland soil.</title>
        <authorList>
            <person name="Chen L."/>
            <person name="Wang D."/>
            <person name="Yang S."/>
            <person name="Wang G."/>
        </authorList>
    </citation>
    <scope>NUCLEOTIDE SEQUENCE [LARGE SCALE GENOMIC DNA]</scope>
    <source>
        <strain evidence="1 2">DJ57</strain>
    </source>
</reference>
<gene>
    <name evidence="1" type="ORF">A3860_11655</name>
</gene>
<dbReference type="Proteomes" id="UP000192796">
    <property type="component" value="Unassembled WGS sequence"/>
</dbReference>
<dbReference type="RefSeq" id="WP_081156171.1">
    <property type="nucleotide sequence ID" value="NZ_LVYD01000124.1"/>
</dbReference>
<name>A0A1V9FFS4_9BACT</name>
<dbReference type="AlphaFoldDB" id="A0A1V9FFS4"/>
<comment type="caution">
    <text evidence="1">The sequence shown here is derived from an EMBL/GenBank/DDBJ whole genome shotgun (WGS) entry which is preliminary data.</text>
</comment>
<evidence type="ECO:0000313" key="1">
    <source>
        <dbReference type="EMBL" id="OQP57208.1"/>
    </source>
</evidence>
<dbReference type="OrthoDB" id="671347at2"/>
<sequence>MNPLSTILPALTGCILFISCNNIPSASTANTAQVQTVADTVAGPPIKTAAELRHELLESEAADPAGMLSITGNMQENKIQTQKPDFFHHSQYATDGYIIKGLIRSKASVATLKDAVVQITFLTETNTELATTDSRVYKYFPPNEATSFELKVYPPENTKNFEMRVVSAMAVK</sequence>
<accession>A0A1V9FFS4</accession>
<keyword evidence="2" id="KW-1185">Reference proteome</keyword>
<protein>
    <submittedName>
        <fullName evidence="1">Uncharacterized protein</fullName>
    </submittedName>
</protein>
<dbReference type="EMBL" id="LVYD01000124">
    <property type="protein sequence ID" value="OQP57208.1"/>
    <property type="molecule type" value="Genomic_DNA"/>
</dbReference>
<dbReference type="STRING" id="1703345.A3860_11655"/>
<evidence type="ECO:0000313" key="2">
    <source>
        <dbReference type="Proteomes" id="UP000192796"/>
    </source>
</evidence>
<proteinExistence type="predicted"/>